<evidence type="ECO:0000313" key="1">
    <source>
        <dbReference type="EMBL" id="KAJ7773161.1"/>
    </source>
</evidence>
<accession>A0AAD7JW26</accession>
<evidence type="ECO:0000313" key="2">
    <source>
        <dbReference type="Proteomes" id="UP001215598"/>
    </source>
</evidence>
<organism evidence="1 2">
    <name type="scientific">Mycena metata</name>
    <dbReference type="NCBI Taxonomy" id="1033252"/>
    <lineage>
        <taxon>Eukaryota</taxon>
        <taxon>Fungi</taxon>
        <taxon>Dikarya</taxon>
        <taxon>Basidiomycota</taxon>
        <taxon>Agaricomycotina</taxon>
        <taxon>Agaricomycetes</taxon>
        <taxon>Agaricomycetidae</taxon>
        <taxon>Agaricales</taxon>
        <taxon>Marasmiineae</taxon>
        <taxon>Mycenaceae</taxon>
        <taxon>Mycena</taxon>
    </lineage>
</organism>
<comment type="caution">
    <text evidence="1">The sequence shown here is derived from an EMBL/GenBank/DDBJ whole genome shotgun (WGS) entry which is preliminary data.</text>
</comment>
<dbReference type="AlphaFoldDB" id="A0AAD7JW26"/>
<proteinExistence type="predicted"/>
<gene>
    <name evidence="1" type="ORF">B0H16DRAFT_1765916</name>
</gene>
<protein>
    <submittedName>
        <fullName evidence="1">Uncharacterized protein</fullName>
    </submittedName>
</protein>
<name>A0AAD7JW26_9AGAR</name>
<feature type="non-terminal residue" evidence="1">
    <location>
        <position position="1"/>
    </location>
</feature>
<keyword evidence="2" id="KW-1185">Reference proteome</keyword>
<reference evidence="1" key="1">
    <citation type="submission" date="2023-03" db="EMBL/GenBank/DDBJ databases">
        <title>Massive genome expansion in bonnet fungi (Mycena s.s.) driven by repeated elements and novel gene families across ecological guilds.</title>
        <authorList>
            <consortium name="Lawrence Berkeley National Laboratory"/>
            <person name="Harder C.B."/>
            <person name="Miyauchi S."/>
            <person name="Viragh M."/>
            <person name="Kuo A."/>
            <person name="Thoen E."/>
            <person name="Andreopoulos B."/>
            <person name="Lu D."/>
            <person name="Skrede I."/>
            <person name="Drula E."/>
            <person name="Henrissat B."/>
            <person name="Morin E."/>
            <person name="Kohler A."/>
            <person name="Barry K."/>
            <person name="LaButti K."/>
            <person name="Morin E."/>
            <person name="Salamov A."/>
            <person name="Lipzen A."/>
            <person name="Mereny Z."/>
            <person name="Hegedus B."/>
            <person name="Baldrian P."/>
            <person name="Stursova M."/>
            <person name="Weitz H."/>
            <person name="Taylor A."/>
            <person name="Grigoriev I.V."/>
            <person name="Nagy L.G."/>
            <person name="Martin F."/>
            <person name="Kauserud H."/>
        </authorList>
    </citation>
    <scope>NUCLEOTIDE SEQUENCE</scope>
    <source>
        <strain evidence="1">CBHHK182m</strain>
    </source>
</reference>
<sequence length="235" mass="25793">YFDLLYRATKKYASWDPEILIKAGHWGRITQVPRSFAFWRRREGTFVREGNIYTDGKAKEYGIEDPVEFGHDSGGQTWVTSENAREVDVSASVGGTKPTVGHCKATVVFKFSSGRGAILAMENTTTTIIDPPGALKQLLDDPSMRNTVVVSEVHACSSYARLLTTKADNTVVLDLTVEPAVSGVVSSSATAKWVRHGTSGYFKSQVNKKGDRTFYPLFRLVSRSEQSMSTGIGTP</sequence>
<dbReference type="Proteomes" id="UP001215598">
    <property type="component" value="Unassembled WGS sequence"/>
</dbReference>
<dbReference type="EMBL" id="JARKIB010000013">
    <property type="protein sequence ID" value="KAJ7773161.1"/>
    <property type="molecule type" value="Genomic_DNA"/>
</dbReference>